<protein>
    <submittedName>
        <fullName evidence="3">Uncharacterized protein</fullName>
    </submittedName>
</protein>
<sequence>MIIKLGYFLTCIYMFLIKNIQLGYSLVQLYLSSHKVLFQALGDVGCGLNKDGQGTMEDEIMISQGFCLHDLLPDPKKMPTAFPDKKITQSPPIPPPNNITIFSKSAPDKDTTLIEDASAGHQTFSKCKRNITDDRDSTHADTNEDQQQRRKSGRLEKSRSTWAPVLGGEEEQPPTARRDIWLYGEEAQAEGRAQEKQRMAANSCKASKTAAGTVAYNDGSAGLGIRDDGMKTGS</sequence>
<dbReference type="AlphaFoldDB" id="A0A2H3J5F0"/>
<proteinExistence type="predicted"/>
<keyword evidence="4" id="KW-1185">Reference proteome</keyword>
<evidence type="ECO:0000313" key="3">
    <source>
        <dbReference type="EMBL" id="PCH37181.1"/>
    </source>
</evidence>
<dbReference type="EMBL" id="KB467909">
    <property type="protein sequence ID" value="PCH37181.1"/>
    <property type="molecule type" value="Genomic_DNA"/>
</dbReference>
<evidence type="ECO:0000256" key="2">
    <source>
        <dbReference type="SAM" id="Phobius"/>
    </source>
</evidence>
<name>A0A2H3J5F0_WOLCO</name>
<organism evidence="3 4">
    <name type="scientific">Wolfiporia cocos (strain MD-104)</name>
    <name type="common">Brown rot fungus</name>
    <dbReference type="NCBI Taxonomy" id="742152"/>
    <lineage>
        <taxon>Eukaryota</taxon>
        <taxon>Fungi</taxon>
        <taxon>Dikarya</taxon>
        <taxon>Basidiomycota</taxon>
        <taxon>Agaricomycotina</taxon>
        <taxon>Agaricomycetes</taxon>
        <taxon>Polyporales</taxon>
        <taxon>Phaeolaceae</taxon>
        <taxon>Wolfiporia</taxon>
    </lineage>
</organism>
<accession>A0A2H3J5F0</accession>
<dbReference type="Proteomes" id="UP000218811">
    <property type="component" value="Unassembled WGS sequence"/>
</dbReference>
<keyword evidence="2" id="KW-0812">Transmembrane</keyword>
<feature type="compositionally biased region" description="Basic and acidic residues" evidence="1">
    <location>
        <begin position="130"/>
        <end position="159"/>
    </location>
</feature>
<reference evidence="3 4" key="1">
    <citation type="journal article" date="2012" name="Science">
        <title>The Paleozoic origin of enzymatic lignin decomposition reconstructed from 31 fungal genomes.</title>
        <authorList>
            <person name="Floudas D."/>
            <person name="Binder M."/>
            <person name="Riley R."/>
            <person name="Barry K."/>
            <person name="Blanchette R.A."/>
            <person name="Henrissat B."/>
            <person name="Martinez A.T."/>
            <person name="Otillar R."/>
            <person name="Spatafora J.W."/>
            <person name="Yadav J.S."/>
            <person name="Aerts A."/>
            <person name="Benoit I."/>
            <person name="Boyd A."/>
            <person name="Carlson A."/>
            <person name="Copeland A."/>
            <person name="Coutinho P.M."/>
            <person name="de Vries R.P."/>
            <person name="Ferreira P."/>
            <person name="Findley K."/>
            <person name="Foster B."/>
            <person name="Gaskell J."/>
            <person name="Glotzer D."/>
            <person name="Gorecki P."/>
            <person name="Heitman J."/>
            <person name="Hesse C."/>
            <person name="Hori C."/>
            <person name="Igarashi K."/>
            <person name="Jurgens J.A."/>
            <person name="Kallen N."/>
            <person name="Kersten P."/>
            <person name="Kohler A."/>
            <person name="Kuees U."/>
            <person name="Kumar T.K.A."/>
            <person name="Kuo A."/>
            <person name="LaButti K."/>
            <person name="Larrondo L.F."/>
            <person name="Lindquist E."/>
            <person name="Ling A."/>
            <person name="Lombard V."/>
            <person name="Lucas S."/>
            <person name="Lundell T."/>
            <person name="Martin R."/>
            <person name="McLaughlin D.J."/>
            <person name="Morgenstern I."/>
            <person name="Morin E."/>
            <person name="Murat C."/>
            <person name="Nagy L.G."/>
            <person name="Nolan M."/>
            <person name="Ohm R.A."/>
            <person name="Patyshakuliyeva A."/>
            <person name="Rokas A."/>
            <person name="Ruiz-Duenas F.J."/>
            <person name="Sabat G."/>
            <person name="Salamov A."/>
            <person name="Samejima M."/>
            <person name="Schmutz J."/>
            <person name="Slot J.C."/>
            <person name="St John F."/>
            <person name="Stenlid J."/>
            <person name="Sun H."/>
            <person name="Sun S."/>
            <person name="Syed K."/>
            <person name="Tsang A."/>
            <person name="Wiebenga A."/>
            <person name="Young D."/>
            <person name="Pisabarro A."/>
            <person name="Eastwood D.C."/>
            <person name="Martin F."/>
            <person name="Cullen D."/>
            <person name="Grigoriev I.V."/>
            <person name="Hibbett D.S."/>
        </authorList>
    </citation>
    <scope>NUCLEOTIDE SEQUENCE [LARGE SCALE GENOMIC DNA]</scope>
    <source>
        <strain evidence="3 4">MD-104</strain>
    </source>
</reference>
<gene>
    <name evidence="3" type="ORF">WOLCODRAFT_157883</name>
</gene>
<feature type="compositionally biased region" description="Basic and acidic residues" evidence="1">
    <location>
        <begin position="225"/>
        <end position="234"/>
    </location>
</feature>
<feature type="region of interest" description="Disordered" evidence="1">
    <location>
        <begin position="215"/>
        <end position="234"/>
    </location>
</feature>
<feature type="transmembrane region" description="Helical" evidence="2">
    <location>
        <begin position="7"/>
        <end position="31"/>
    </location>
</feature>
<keyword evidence="2" id="KW-0472">Membrane</keyword>
<keyword evidence="2" id="KW-1133">Transmembrane helix</keyword>
<feature type="region of interest" description="Disordered" evidence="1">
    <location>
        <begin position="125"/>
        <end position="210"/>
    </location>
</feature>
<evidence type="ECO:0000256" key="1">
    <source>
        <dbReference type="SAM" id="MobiDB-lite"/>
    </source>
</evidence>
<evidence type="ECO:0000313" key="4">
    <source>
        <dbReference type="Proteomes" id="UP000218811"/>
    </source>
</evidence>